<protein>
    <recommendedName>
        <fullName evidence="4">Dirigent protein</fullName>
    </recommendedName>
</protein>
<comment type="caution">
    <text evidence="5">The sequence shown here is derived from an EMBL/GenBank/DDBJ whole genome shotgun (WGS) entry which is preliminary data.</text>
</comment>
<proteinExistence type="inferred from homology"/>
<dbReference type="Pfam" id="PF25015">
    <property type="entry name" value="RBD_AKAP-17A"/>
    <property type="match status" value="1"/>
</dbReference>
<reference evidence="5 6" key="1">
    <citation type="journal article" date="2018" name="Proc. Natl. Acad. Sci. U.S.A.">
        <title>Draft genome sequence of Camellia sinensis var. sinensis provides insights into the evolution of the tea genome and tea quality.</title>
        <authorList>
            <person name="Wei C."/>
            <person name="Yang H."/>
            <person name="Wang S."/>
            <person name="Zhao J."/>
            <person name="Liu C."/>
            <person name="Gao L."/>
            <person name="Xia E."/>
            <person name="Lu Y."/>
            <person name="Tai Y."/>
            <person name="She G."/>
            <person name="Sun J."/>
            <person name="Cao H."/>
            <person name="Tong W."/>
            <person name="Gao Q."/>
            <person name="Li Y."/>
            <person name="Deng W."/>
            <person name="Jiang X."/>
            <person name="Wang W."/>
            <person name="Chen Q."/>
            <person name="Zhang S."/>
            <person name="Li H."/>
            <person name="Wu J."/>
            <person name="Wang P."/>
            <person name="Li P."/>
            <person name="Shi C."/>
            <person name="Zheng F."/>
            <person name="Jian J."/>
            <person name="Huang B."/>
            <person name="Shan D."/>
            <person name="Shi M."/>
            <person name="Fang C."/>
            <person name="Yue Y."/>
            <person name="Li F."/>
            <person name="Li D."/>
            <person name="Wei S."/>
            <person name="Han B."/>
            <person name="Jiang C."/>
            <person name="Yin Y."/>
            <person name="Xia T."/>
            <person name="Zhang Z."/>
            <person name="Bennetzen J.L."/>
            <person name="Zhao S."/>
            <person name="Wan X."/>
        </authorList>
    </citation>
    <scope>NUCLEOTIDE SEQUENCE [LARGE SCALE GENOMIC DNA]</scope>
    <source>
        <strain evidence="6">cv. Shuchazao</strain>
        <tissue evidence="5">Leaf</tissue>
    </source>
</reference>
<dbReference type="InterPro" id="IPR044859">
    <property type="entry name" value="Allene_oxi_cyc_Dirigent"/>
</dbReference>
<dbReference type="PANTHER" id="PTHR21495">
    <property type="entry name" value="NUCLEOPORIN-RELATED"/>
    <property type="match status" value="1"/>
</dbReference>
<evidence type="ECO:0000256" key="1">
    <source>
        <dbReference type="ARBA" id="ARBA00010746"/>
    </source>
</evidence>
<keyword evidence="4" id="KW-0732">Signal</keyword>
<feature type="chain" id="PRO_5020884317" description="Dirigent protein" evidence="4">
    <location>
        <begin position="37"/>
        <end position="531"/>
    </location>
</feature>
<comment type="function">
    <text evidence="4">Dirigent proteins impart stereoselectivity on the phenoxy radical-coupling reaction, yielding optically active lignans from two molecules of coniferyl alcohol in the biosynthesis of lignans, flavonolignans, and alkaloids and thus plays a central role in plant secondary metabolism.</text>
</comment>
<dbReference type="Proteomes" id="UP000306102">
    <property type="component" value="Unassembled WGS sequence"/>
</dbReference>
<keyword evidence="4" id="KW-0052">Apoplast</keyword>
<organism evidence="5 6">
    <name type="scientific">Camellia sinensis var. sinensis</name>
    <name type="common">China tea</name>
    <dbReference type="NCBI Taxonomy" id="542762"/>
    <lineage>
        <taxon>Eukaryota</taxon>
        <taxon>Viridiplantae</taxon>
        <taxon>Streptophyta</taxon>
        <taxon>Embryophyta</taxon>
        <taxon>Tracheophyta</taxon>
        <taxon>Spermatophyta</taxon>
        <taxon>Magnoliopsida</taxon>
        <taxon>eudicotyledons</taxon>
        <taxon>Gunneridae</taxon>
        <taxon>Pentapetalae</taxon>
        <taxon>asterids</taxon>
        <taxon>Ericales</taxon>
        <taxon>Theaceae</taxon>
        <taxon>Camellia</taxon>
    </lineage>
</organism>
<gene>
    <name evidence="5" type="ORF">TEA_000813</name>
</gene>
<dbReference type="GO" id="GO:0009699">
    <property type="term" value="P:phenylpropanoid biosynthetic process"/>
    <property type="evidence" value="ECO:0007669"/>
    <property type="project" value="UniProtKB-ARBA"/>
</dbReference>
<dbReference type="EMBL" id="SDRB02010587">
    <property type="protein sequence ID" value="THG05628.1"/>
    <property type="molecule type" value="Genomic_DNA"/>
</dbReference>
<dbReference type="AlphaFoldDB" id="A0A4S4DRA0"/>
<dbReference type="GO" id="GO:0048046">
    <property type="term" value="C:apoplast"/>
    <property type="evidence" value="ECO:0007669"/>
    <property type="project" value="UniProtKB-SubCell"/>
</dbReference>
<comment type="subcellular location">
    <subcellularLocation>
        <location evidence="4">Secreted</location>
        <location evidence="4">Extracellular space</location>
        <location evidence="4">Apoplast</location>
    </subcellularLocation>
</comment>
<name>A0A4S4DRA0_CAMSN</name>
<accession>A0A4S4DRA0</accession>
<evidence type="ECO:0000256" key="4">
    <source>
        <dbReference type="RuleBase" id="RU363099"/>
    </source>
</evidence>
<evidence type="ECO:0000256" key="3">
    <source>
        <dbReference type="ARBA" id="ARBA00022525"/>
    </source>
</evidence>
<feature type="signal peptide" evidence="4">
    <location>
        <begin position="1"/>
        <end position="36"/>
    </location>
</feature>
<comment type="similarity">
    <text evidence="1 4">Belongs to the plant dirigent protein family.</text>
</comment>
<evidence type="ECO:0000256" key="2">
    <source>
        <dbReference type="ARBA" id="ARBA00011738"/>
    </source>
</evidence>
<dbReference type="Gene3D" id="2.40.480.10">
    <property type="entry name" value="Allene oxide cyclase-like"/>
    <property type="match status" value="1"/>
</dbReference>
<evidence type="ECO:0000313" key="5">
    <source>
        <dbReference type="EMBL" id="THG05628.1"/>
    </source>
</evidence>
<keyword evidence="6" id="KW-1185">Reference proteome</keyword>
<dbReference type="InterPro" id="IPR004265">
    <property type="entry name" value="Dirigent"/>
</dbReference>
<keyword evidence="3 4" id="KW-0964">Secreted</keyword>
<dbReference type="Pfam" id="PF03018">
    <property type="entry name" value="Dirigent"/>
    <property type="match status" value="1"/>
</dbReference>
<sequence>MASSSSSSLISYTFTLFFNLALFLLLLLSTLSKTSTQGSFSEEVSEAIALKRMEKTTHLHFYFHDIVSGKNPTAVKIAGAEDGSVMGFGTTFMMNDPLTEGPESNSKLVGRAQGMYALASEKNIPELLMVVYYEFEQGIYNGSSISILGRNPVYNDVREMPIVGGSGVFRFARGYALAHTIWLDAKTGDATVEYNVYLLLTIHCADHSVKPFDEWQLKRSVTDFLKSSFSLAVPEDDIVVHRFKDLKKRKRDDPVAHGALFIRDLGFLSKFSRSEILHGIDGEDDVKELEKKFLDWKRLVVGKTDGIELNLEGVKFRLTALVPESDDFGMTKEWEELHVFGNRGYSRGGRQQQPNTIVLKGVPSRWFAEPRVSSRPSMSVTHMIFSTFRKIRFLALKNLATGFLQQGPAHYDSALRCYLQVVEIDTKDSLIWRHWPSHSRALHVKNTVEESEPIPFSPRGIEKLKPKHVRLKFLDKRKRTDDNLDEDVAPKKLNQNVELQLAEASWTGLVDVLLGILHPLSGCSFEQGSDK</sequence>
<comment type="subunit">
    <text evidence="2 4">Homodimer.</text>
</comment>
<evidence type="ECO:0000313" key="6">
    <source>
        <dbReference type="Proteomes" id="UP000306102"/>
    </source>
</evidence>